<keyword evidence="3" id="KW-1185">Reference proteome</keyword>
<evidence type="ECO:0000313" key="3">
    <source>
        <dbReference type="Proteomes" id="UP000308760"/>
    </source>
</evidence>
<dbReference type="AlphaFoldDB" id="A0A4S8QLQ2"/>
<feature type="transmembrane region" description="Helical" evidence="1">
    <location>
        <begin position="6"/>
        <end position="23"/>
    </location>
</feature>
<evidence type="ECO:0000256" key="1">
    <source>
        <dbReference type="SAM" id="Phobius"/>
    </source>
</evidence>
<name>A0A4S8QLQ2_9ACTN</name>
<evidence type="ECO:0008006" key="4">
    <source>
        <dbReference type="Google" id="ProtNLM"/>
    </source>
</evidence>
<gene>
    <name evidence="2" type="ORF">FAB82_09720</name>
</gene>
<reference evidence="3" key="1">
    <citation type="submission" date="2019-04" db="EMBL/GenBank/DDBJ databases">
        <title>Nocardioides xinjiangensis sp. nov.</title>
        <authorList>
            <person name="Liu S."/>
        </authorList>
    </citation>
    <scope>NUCLEOTIDE SEQUENCE [LARGE SCALE GENOMIC DNA]</scope>
    <source>
        <strain evidence="3">18</strain>
    </source>
</reference>
<keyword evidence="1" id="KW-0812">Transmembrane</keyword>
<feature type="transmembrane region" description="Helical" evidence="1">
    <location>
        <begin position="54"/>
        <end position="74"/>
    </location>
</feature>
<dbReference type="OrthoDB" id="9808690at2"/>
<sequence>MNLTSLTLLPAMFGMVTAIWWSLPYLSRPTFPFGVQVPADRIGEAPIGRTRKTFARNVIVFGLVAAAASIPLSLRTDPRTVISLGVTGLVLADFAAYSFAGRQIRVAKQAGDWYGGARQGVTADLSFRTDPLRVNWRGLIPAAAILTATIIVGVVRSDTLPATLPGLEGLDLDGGPRVPTGFWFAANPVIAQAAVTLGTALVLAAILRARPEIDAAKPAATARRYRTYLRGLANLGFLTAACANLTLAGIALRLWEILPASPLGTIAIATPILAAAAAVVRFELRIGAGGHRLPDEPSEAEERTGLVQRDDDRHWHLGGFVYINRDDPAFFVHQRAGGSQWTLNLGHPAGWISVAALILVALAAVAAALADTLGILDLPNTHGF</sequence>
<proteinExistence type="predicted"/>
<comment type="caution">
    <text evidence="2">The sequence shown here is derived from an EMBL/GenBank/DDBJ whole genome shotgun (WGS) entry which is preliminary data.</text>
</comment>
<accession>A0A4S8QLQ2</accession>
<feature type="transmembrane region" description="Helical" evidence="1">
    <location>
        <begin position="263"/>
        <end position="282"/>
    </location>
</feature>
<feature type="transmembrane region" description="Helical" evidence="1">
    <location>
        <begin position="182"/>
        <end position="207"/>
    </location>
</feature>
<dbReference type="Proteomes" id="UP000308760">
    <property type="component" value="Unassembled WGS sequence"/>
</dbReference>
<reference evidence="2 3" key="2">
    <citation type="submission" date="2019-05" db="EMBL/GenBank/DDBJ databases">
        <title>Glycomyces buryatensis sp. nov.</title>
        <authorList>
            <person name="Nikitina E."/>
        </authorList>
    </citation>
    <scope>NUCLEOTIDE SEQUENCE [LARGE SCALE GENOMIC DNA]</scope>
    <source>
        <strain evidence="2 3">18</strain>
    </source>
</reference>
<feature type="transmembrane region" description="Helical" evidence="1">
    <location>
        <begin position="136"/>
        <end position="155"/>
    </location>
</feature>
<feature type="transmembrane region" description="Helical" evidence="1">
    <location>
        <begin position="80"/>
        <end position="100"/>
    </location>
</feature>
<feature type="transmembrane region" description="Helical" evidence="1">
    <location>
        <begin position="228"/>
        <end position="251"/>
    </location>
</feature>
<keyword evidence="1" id="KW-0472">Membrane</keyword>
<dbReference type="RefSeq" id="WP_136534349.1">
    <property type="nucleotide sequence ID" value="NZ_STGY01000041.1"/>
</dbReference>
<dbReference type="EMBL" id="STGY01000041">
    <property type="protein sequence ID" value="THV41664.1"/>
    <property type="molecule type" value="Genomic_DNA"/>
</dbReference>
<keyword evidence="1" id="KW-1133">Transmembrane helix</keyword>
<evidence type="ECO:0000313" key="2">
    <source>
        <dbReference type="EMBL" id="THV41664.1"/>
    </source>
</evidence>
<protein>
    <recommendedName>
        <fullName evidence="4">DUF5808 domain-containing protein</fullName>
    </recommendedName>
</protein>
<feature type="transmembrane region" description="Helical" evidence="1">
    <location>
        <begin position="349"/>
        <end position="370"/>
    </location>
</feature>
<organism evidence="2 3">
    <name type="scientific">Glycomyces buryatensis</name>
    <dbReference type="NCBI Taxonomy" id="2570927"/>
    <lineage>
        <taxon>Bacteria</taxon>
        <taxon>Bacillati</taxon>
        <taxon>Actinomycetota</taxon>
        <taxon>Actinomycetes</taxon>
        <taxon>Glycomycetales</taxon>
        <taxon>Glycomycetaceae</taxon>
        <taxon>Glycomyces</taxon>
    </lineage>
</organism>